<feature type="transmembrane region" description="Helical" evidence="6">
    <location>
        <begin position="410"/>
        <end position="433"/>
    </location>
</feature>
<dbReference type="RefSeq" id="XP_022316289.1">
    <property type="nucleotide sequence ID" value="XM_022460581.1"/>
</dbReference>
<keyword evidence="3 6" id="KW-0812">Transmembrane</keyword>
<proteinExistence type="inferred from homology"/>
<dbReference type="Proteomes" id="UP000694844">
    <property type="component" value="Chromosome 2"/>
</dbReference>
<protein>
    <submittedName>
        <fullName evidence="9">Transmembrane channel-like protein 7</fullName>
    </submittedName>
</protein>
<comment type="subcellular location">
    <subcellularLocation>
        <location evidence="1">Membrane</location>
        <topology evidence="1">Multi-pass membrane protein</topology>
    </subcellularLocation>
</comment>
<dbReference type="PANTHER" id="PTHR23302">
    <property type="entry name" value="TRANSMEMBRANE CHANNEL-RELATED"/>
    <property type="match status" value="1"/>
</dbReference>
<keyword evidence="5 6" id="KW-0472">Membrane</keyword>
<feature type="transmembrane region" description="Helical" evidence="6">
    <location>
        <begin position="453"/>
        <end position="470"/>
    </location>
</feature>
<evidence type="ECO:0000313" key="9">
    <source>
        <dbReference type="RefSeq" id="XP_022316289.1"/>
    </source>
</evidence>
<dbReference type="GO" id="GO:0008381">
    <property type="term" value="F:mechanosensitive monoatomic ion channel activity"/>
    <property type="evidence" value="ECO:0007669"/>
    <property type="project" value="TreeGrafter"/>
</dbReference>
<feature type="transmembrane region" description="Helical" evidence="6">
    <location>
        <begin position="313"/>
        <end position="336"/>
    </location>
</feature>
<dbReference type="AlphaFoldDB" id="A0A8B8CM79"/>
<feature type="transmembrane region" description="Helical" evidence="6">
    <location>
        <begin position="202"/>
        <end position="224"/>
    </location>
</feature>
<dbReference type="InterPro" id="IPR012496">
    <property type="entry name" value="TMC_dom"/>
</dbReference>
<evidence type="ECO:0000256" key="2">
    <source>
        <dbReference type="ARBA" id="ARBA00006510"/>
    </source>
</evidence>
<dbReference type="PANTHER" id="PTHR23302:SF24">
    <property type="entry name" value="TMC DOMAIN-CONTAINING PROTEIN"/>
    <property type="match status" value="1"/>
</dbReference>
<dbReference type="KEGG" id="cvn:111119984"/>
<evidence type="ECO:0000256" key="1">
    <source>
        <dbReference type="ARBA" id="ARBA00004141"/>
    </source>
</evidence>
<keyword evidence="4 6" id="KW-1133">Transmembrane helix</keyword>
<organism evidence="8 9">
    <name type="scientific">Crassostrea virginica</name>
    <name type="common">Eastern oyster</name>
    <dbReference type="NCBI Taxonomy" id="6565"/>
    <lineage>
        <taxon>Eukaryota</taxon>
        <taxon>Metazoa</taxon>
        <taxon>Spiralia</taxon>
        <taxon>Lophotrochozoa</taxon>
        <taxon>Mollusca</taxon>
        <taxon>Bivalvia</taxon>
        <taxon>Autobranchia</taxon>
        <taxon>Pteriomorphia</taxon>
        <taxon>Ostreida</taxon>
        <taxon>Ostreoidea</taxon>
        <taxon>Ostreidae</taxon>
        <taxon>Crassostrea</taxon>
    </lineage>
</organism>
<evidence type="ECO:0000259" key="7">
    <source>
        <dbReference type="Pfam" id="PF07810"/>
    </source>
</evidence>
<evidence type="ECO:0000313" key="8">
    <source>
        <dbReference type="Proteomes" id="UP000694844"/>
    </source>
</evidence>
<keyword evidence="8" id="KW-1185">Reference proteome</keyword>
<name>A0A8B8CM79_CRAVI</name>
<feature type="transmembrane region" description="Helical" evidence="6">
    <location>
        <begin position="720"/>
        <end position="745"/>
    </location>
</feature>
<dbReference type="OrthoDB" id="1936208at2759"/>
<dbReference type="GO" id="GO:0005886">
    <property type="term" value="C:plasma membrane"/>
    <property type="evidence" value="ECO:0007669"/>
    <property type="project" value="InterPro"/>
</dbReference>
<sequence>MMAAKDDSEGEDNVKIVLHGDCAEQESERPLLSDVTPLEGFRGRCQTDSGLVVRLRKNPRLRKPERSKVVTLLLSDPGLDLQGDIRSKLPSVRIRRYTASRSIKHRRIDLHKISEGRYVRPRPFWERYEDLKNRSRVSFRNVARAVKVSTLERIEIQARKWHKWKMKFKDIRQSLTVFHGTLREIEGRYGMAIMTYFRFVKWLMFLNFYIMIITFAALVIPFAALSSSDFDDILSNKSSPDFSVSSPEFNMTMHVVDCTRQYIRHIDQVHGNTRTSAMLFVDLIQGTGYMERSLLFYGAYRNRTYTEDGHQTVYNIGVAYLFSVFLSFLLSFILIIKNSAKNMKASHGVEKSVAQFTNKVFGGWDYCIKDNRAANHKKKVIGGALAADLAEQDRIKRLGMRMWVDWLEVWGMRIVINVLVFVLLCGSLALIGFTTSKMIDESDSNKSSTAANLFFQFVPHITITFLNLVVPRVFQKLVIFEEYTNEFRIKITLFRSILLRLASPVALMAMLYNKLLLNDEDDEMKMCGNLRWTDDDDPNSVRCWETYVGQQVYKLLLIDMVVVILVVLLWHTPRRYINTKYRDRFKIVKFIGPQEFDLPKSVVDIIYAQNLCWFGLLFCPLIPAITFLHNIIVFFVKKVDLFKNCRPESRPYKTSKSTSLFMKVLLLSFILAVVPVGYVIGKIQPSQSCGPFRMYSNHSFRMYHGLVNYVYSWDKGPQTVFFFIGSGIFVVPLLILLMLLMYYYWVIGSGYATKKEYVLEDLKMEKLDTKFLLKQINKEKEELLRKDSDC</sequence>
<dbReference type="Pfam" id="PF07810">
    <property type="entry name" value="TMC"/>
    <property type="match status" value="1"/>
</dbReference>
<evidence type="ECO:0000256" key="4">
    <source>
        <dbReference type="ARBA" id="ARBA00022989"/>
    </source>
</evidence>
<feature type="transmembrane region" description="Helical" evidence="6">
    <location>
        <begin position="491"/>
        <end position="512"/>
    </location>
</feature>
<comment type="similarity">
    <text evidence="2">Belongs to the TMC family.</text>
</comment>
<dbReference type="GeneID" id="111119984"/>
<feature type="domain" description="TMC" evidence="7">
    <location>
        <begin position="543"/>
        <end position="655"/>
    </location>
</feature>
<feature type="transmembrane region" description="Helical" evidence="6">
    <location>
        <begin position="552"/>
        <end position="572"/>
    </location>
</feature>
<evidence type="ECO:0000256" key="6">
    <source>
        <dbReference type="SAM" id="Phobius"/>
    </source>
</evidence>
<feature type="transmembrane region" description="Helical" evidence="6">
    <location>
        <begin position="660"/>
        <end position="680"/>
    </location>
</feature>
<dbReference type="InterPro" id="IPR038900">
    <property type="entry name" value="TMC"/>
</dbReference>
<reference evidence="9" key="1">
    <citation type="submission" date="2025-08" db="UniProtKB">
        <authorList>
            <consortium name="RefSeq"/>
        </authorList>
    </citation>
    <scope>IDENTIFICATION</scope>
    <source>
        <tissue evidence="9">Whole sample</tissue>
    </source>
</reference>
<accession>A0A8B8CM79</accession>
<gene>
    <name evidence="9" type="primary">LOC111119984</name>
</gene>
<evidence type="ECO:0000256" key="5">
    <source>
        <dbReference type="ARBA" id="ARBA00023136"/>
    </source>
</evidence>
<evidence type="ECO:0000256" key="3">
    <source>
        <dbReference type="ARBA" id="ARBA00022692"/>
    </source>
</evidence>